<dbReference type="STRING" id="511.UZ73_10360"/>
<dbReference type="PANTHER" id="PTHR43756">
    <property type="entry name" value="CHOLINE MONOOXYGENASE, CHLOROPLASTIC"/>
    <property type="match status" value="1"/>
</dbReference>
<dbReference type="InterPro" id="IPR017941">
    <property type="entry name" value="Rieske_2Fe-2S"/>
</dbReference>
<accession>A0A2U2BFF9</accession>
<keyword evidence="5" id="KW-0408">Iron</keyword>
<comment type="caution">
    <text evidence="8">The sequence shown here is derived from an EMBL/GenBank/DDBJ whole genome shotgun (WGS) entry which is preliminary data.</text>
</comment>
<sequence length="444" mass="50705">MEKYRDNPQAIRELVREAEVHKDLYINQELFELEMEQLFVNTWVYVGHASQVPNKGDFYTTTVGTESVIMVRHTDDSIRVLYNRCPHKGVQVAGESCGNTGKFFRCPYHAWTFKTDGSLLSIPLKKGYENTGFECTEGSKGMAAVQNVKVYRDFVFCRLADEGVSFEDFFGESLSTIDNMVDRSPEGRLEVAGGVMRYMHQCNWKMLVDNQTDTCHPMVAHESSAGTAVKAWEAAPPGTPKPMAVELFAPFMSPYEFYEGMGIRVWENGHGHTGVSNSIHADYSEIPGYWDQMVEAYGEERAKAILGDTRHNTCYFPNIMVKGPIQTLRLFKPLAADKTLVESWTFRLVGAPDTFLERTLMYNRLINAPTSMVGHDDLEMYERAQHGLQSRGRDWMNLARLVEKDEDQQKNVVINGTSEMQMRAQFRAWLKFMLPEQQAKKEEE</sequence>
<proteinExistence type="inferred from homology"/>
<dbReference type="GO" id="GO:0051537">
    <property type="term" value="F:2 iron, 2 sulfur cluster binding"/>
    <property type="evidence" value="ECO:0007669"/>
    <property type="project" value="UniProtKB-KW"/>
</dbReference>
<name>A0A2U2BFF9_ALCFA</name>
<dbReference type="SUPFAM" id="SSF55961">
    <property type="entry name" value="Bet v1-like"/>
    <property type="match status" value="1"/>
</dbReference>
<keyword evidence="4" id="KW-0560">Oxidoreductase</keyword>
<organism evidence="8 9">
    <name type="scientific">Alcaligenes faecalis</name>
    <dbReference type="NCBI Taxonomy" id="511"/>
    <lineage>
        <taxon>Bacteria</taxon>
        <taxon>Pseudomonadati</taxon>
        <taxon>Pseudomonadota</taxon>
        <taxon>Betaproteobacteria</taxon>
        <taxon>Burkholderiales</taxon>
        <taxon>Alcaligenaceae</taxon>
        <taxon>Alcaligenes</taxon>
    </lineage>
</organism>
<evidence type="ECO:0000313" key="9">
    <source>
        <dbReference type="Proteomes" id="UP000245216"/>
    </source>
</evidence>
<evidence type="ECO:0000256" key="5">
    <source>
        <dbReference type="ARBA" id="ARBA00023004"/>
    </source>
</evidence>
<dbReference type="Pfam" id="PF00848">
    <property type="entry name" value="Ring_hydroxyl_A"/>
    <property type="match status" value="1"/>
</dbReference>
<dbReference type="GO" id="GO:0005506">
    <property type="term" value="F:iron ion binding"/>
    <property type="evidence" value="ECO:0007669"/>
    <property type="project" value="InterPro"/>
</dbReference>
<dbReference type="Gene3D" id="2.102.10.10">
    <property type="entry name" value="Rieske [2Fe-2S] iron-sulphur domain"/>
    <property type="match status" value="1"/>
</dbReference>
<dbReference type="PANTHER" id="PTHR43756:SF1">
    <property type="entry name" value="3-PHENYLPROPIONATE_CINNAMIC ACID DIOXYGENASE SUBUNIT ALPHA"/>
    <property type="match status" value="1"/>
</dbReference>
<comment type="similarity">
    <text evidence="1">Belongs to the bacterial ring-hydroxylating dioxygenase alpha subunit family.</text>
</comment>
<keyword evidence="6" id="KW-0411">Iron-sulfur</keyword>
<dbReference type="SUPFAM" id="SSF50022">
    <property type="entry name" value="ISP domain"/>
    <property type="match status" value="1"/>
</dbReference>
<dbReference type="InterPro" id="IPR036922">
    <property type="entry name" value="Rieske_2Fe-2S_sf"/>
</dbReference>
<evidence type="ECO:0000256" key="1">
    <source>
        <dbReference type="ARBA" id="ARBA00008751"/>
    </source>
</evidence>
<dbReference type="Proteomes" id="UP000245216">
    <property type="component" value="Unassembled WGS sequence"/>
</dbReference>
<feature type="domain" description="Rieske" evidence="7">
    <location>
        <begin position="43"/>
        <end position="123"/>
    </location>
</feature>
<keyword evidence="2" id="KW-0001">2Fe-2S</keyword>
<dbReference type="Gene3D" id="3.90.380.10">
    <property type="entry name" value="Naphthalene 1,2-dioxygenase Alpha Subunit, Chain A, domain 1"/>
    <property type="match status" value="1"/>
</dbReference>
<protein>
    <submittedName>
        <fullName evidence="8">Oxidoreductase</fullName>
    </submittedName>
</protein>
<evidence type="ECO:0000256" key="2">
    <source>
        <dbReference type="ARBA" id="ARBA00022714"/>
    </source>
</evidence>
<dbReference type="InterPro" id="IPR001663">
    <property type="entry name" value="Rng_hydr_dOase-A"/>
</dbReference>
<reference evidence="8 9" key="1">
    <citation type="submission" date="2018-05" db="EMBL/GenBank/DDBJ databases">
        <title>Genome Sequence of an Efficient Indole-Degrading Bacterium, Alcaligenes sp.YBY.</title>
        <authorList>
            <person name="Yang B."/>
        </authorList>
    </citation>
    <scope>NUCLEOTIDE SEQUENCE [LARGE SCALE GENOMIC DNA]</scope>
    <source>
        <strain evidence="8 9">YBY</strain>
    </source>
</reference>
<dbReference type="Pfam" id="PF00355">
    <property type="entry name" value="Rieske"/>
    <property type="match status" value="1"/>
</dbReference>
<dbReference type="GO" id="GO:0016491">
    <property type="term" value="F:oxidoreductase activity"/>
    <property type="evidence" value="ECO:0007669"/>
    <property type="project" value="UniProtKB-KW"/>
</dbReference>
<gene>
    <name evidence="8" type="ORF">DF183_18240</name>
</gene>
<dbReference type="RefSeq" id="WP_109089834.1">
    <property type="nucleotide sequence ID" value="NZ_QEXO01000005.1"/>
</dbReference>
<evidence type="ECO:0000256" key="3">
    <source>
        <dbReference type="ARBA" id="ARBA00022723"/>
    </source>
</evidence>
<evidence type="ECO:0000259" key="7">
    <source>
        <dbReference type="PROSITE" id="PS51296"/>
    </source>
</evidence>
<evidence type="ECO:0000313" key="8">
    <source>
        <dbReference type="EMBL" id="PWE12707.1"/>
    </source>
</evidence>
<evidence type="ECO:0000256" key="6">
    <source>
        <dbReference type="ARBA" id="ARBA00023014"/>
    </source>
</evidence>
<dbReference type="PROSITE" id="PS51296">
    <property type="entry name" value="RIESKE"/>
    <property type="match status" value="1"/>
</dbReference>
<dbReference type="PRINTS" id="PR00090">
    <property type="entry name" value="RNGDIOXGNASE"/>
</dbReference>
<dbReference type="CDD" id="cd08879">
    <property type="entry name" value="RHO_alpha_C_AntDO-like"/>
    <property type="match status" value="1"/>
</dbReference>
<reference evidence="8 9" key="2">
    <citation type="submission" date="2018-05" db="EMBL/GenBank/DDBJ databases">
        <authorList>
            <person name="Lanie J.A."/>
            <person name="Ng W.-L."/>
            <person name="Kazmierczak K.M."/>
            <person name="Andrzejewski T.M."/>
            <person name="Davidsen T.M."/>
            <person name="Wayne K.J."/>
            <person name="Tettelin H."/>
            <person name="Glass J.I."/>
            <person name="Rusch D."/>
            <person name="Podicherti R."/>
            <person name="Tsui H.-C.T."/>
            <person name="Winkler M.E."/>
        </authorList>
    </citation>
    <scope>NUCLEOTIDE SEQUENCE [LARGE SCALE GENOMIC DNA]</scope>
    <source>
        <strain evidence="8 9">YBY</strain>
    </source>
</reference>
<dbReference type="AlphaFoldDB" id="A0A2U2BFF9"/>
<evidence type="ECO:0000256" key="4">
    <source>
        <dbReference type="ARBA" id="ARBA00023002"/>
    </source>
</evidence>
<keyword evidence="3" id="KW-0479">Metal-binding</keyword>
<dbReference type="InterPro" id="IPR015879">
    <property type="entry name" value="Ring_hydroxy_dOase_asu_C_dom"/>
</dbReference>
<dbReference type="EMBL" id="QEXO01000005">
    <property type="protein sequence ID" value="PWE12707.1"/>
    <property type="molecule type" value="Genomic_DNA"/>
</dbReference>